<evidence type="ECO:0000256" key="2">
    <source>
        <dbReference type="ARBA" id="ARBA00009667"/>
    </source>
</evidence>
<comment type="function">
    <text evidence="9">IGPS catalyzes the conversion of PRFAR and glutamine to IGP, AICAR and glutamate. The HisF subunit catalyzes the cyclization activity that produces IGP and AICAR from PRFAR using the ammonia provided by the HisH subunit.</text>
</comment>
<evidence type="ECO:0000256" key="7">
    <source>
        <dbReference type="ARBA" id="ARBA00023102"/>
    </source>
</evidence>
<comment type="pathway">
    <text evidence="1">Amino-acid biosynthesis; L-histidine biosynthesis; L-histidine from 5-phospho-alpha-D-ribose 1-diphosphate: step 5/9.</text>
</comment>
<protein>
    <recommendedName>
        <fullName evidence="5">Imidazole glycerol phosphate synthase subunit HisF</fullName>
        <ecNumber evidence="4">4.3.2.10</ecNumber>
    </recommendedName>
    <alternativeName>
        <fullName evidence="10">IGP synthase cyclase subunit</fullName>
    </alternativeName>
    <alternativeName>
        <fullName evidence="11">IGP synthase subunit HisF</fullName>
    </alternativeName>
    <alternativeName>
        <fullName evidence="12">ImGP synthase subunit HisF</fullName>
    </alternativeName>
</protein>
<dbReference type="GO" id="GO:0000107">
    <property type="term" value="F:imidazoleglycerol-phosphate synthase activity"/>
    <property type="evidence" value="ECO:0007669"/>
    <property type="project" value="InterPro"/>
</dbReference>
<dbReference type="GO" id="GO:0016829">
    <property type="term" value="F:lyase activity"/>
    <property type="evidence" value="ECO:0007669"/>
    <property type="project" value="UniProtKB-KW"/>
</dbReference>
<dbReference type="InterPro" id="IPR013785">
    <property type="entry name" value="Aldolase_TIM"/>
</dbReference>
<dbReference type="UniPathway" id="UPA00031">
    <property type="reaction ID" value="UER00010"/>
</dbReference>
<evidence type="ECO:0000256" key="8">
    <source>
        <dbReference type="ARBA" id="ARBA00023239"/>
    </source>
</evidence>
<dbReference type="InterPro" id="IPR011060">
    <property type="entry name" value="RibuloseP-bd_barrel"/>
</dbReference>
<keyword evidence="16" id="KW-1185">Reference proteome</keyword>
<sequence>MTRARVIPCLLLRNGGLVKTIGFGKPTYVGDPVNVISIFNLLEVDELVLLDITATPERRGPDFALVERIANECTGPLAVGGGIRSIEDIRRLLFIGAEKVVINTEAARNPRLVREAADIFGSQAIVVAIDVRRRWMRGYRAMANGGRTDLGIDPVKHAAAMAEAGAGEILLTSIDRDGTMSGYDLDLIRQVTAAVSVPVIACGGAGCRADLARPVLEAAAAAAAAGSLFVFQGPERGVLINLPSRAELDDLFSGNPR</sequence>
<keyword evidence="6 14" id="KW-0028">Amino-acid biosynthesis</keyword>
<keyword evidence="7 14" id="KW-0368">Histidine biosynthesis</keyword>
<evidence type="ECO:0000313" key="15">
    <source>
        <dbReference type="EMBL" id="OAN55159.1"/>
    </source>
</evidence>
<evidence type="ECO:0000256" key="10">
    <source>
        <dbReference type="ARBA" id="ARBA00030264"/>
    </source>
</evidence>
<evidence type="ECO:0000256" key="4">
    <source>
        <dbReference type="ARBA" id="ARBA00012809"/>
    </source>
</evidence>
<dbReference type="RefSeq" id="WP_068498317.1">
    <property type="nucleotide sequence ID" value="NZ_LWQU01000104.1"/>
</dbReference>
<evidence type="ECO:0000256" key="6">
    <source>
        <dbReference type="ARBA" id="ARBA00022605"/>
    </source>
</evidence>
<evidence type="ECO:0000256" key="12">
    <source>
        <dbReference type="ARBA" id="ARBA00032401"/>
    </source>
</evidence>
<dbReference type="GO" id="GO:0000105">
    <property type="term" value="P:L-histidine biosynthetic process"/>
    <property type="evidence" value="ECO:0007669"/>
    <property type="project" value="UniProtKB-UniPathway"/>
</dbReference>
<evidence type="ECO:0000256" key="13">
    <source>
        <dbReference type="ARBA" id="ARBA00047838"/>
    </source>
</evidence>
<comment type="catalytic activity">
    <reaction evidence="13">
        <text>5-[(5-phospho-1-deoxy-D-ribulos-1-ylimino)methylamino]-1-(5-phospho-beta-D-ribosyl)imidazole-4-carboxamide + L-glutamine = D-erythro-1-(imidazol-4-yl)glycerol 3-phosphate + 5-amino-1-(5-phospho-beta-D-ribosyl)imidazole-4-carboxamide + L-glutamate + H(+)</text>
        <dbReference type="Rhea" id="RHEA:24793"/>
        <dbReference type="ChEBI" id="CHEBI:15378"/>
        <dbReference type="ChEBI" id="CHEBI:29985"/>
        <dbReference type="ChEBI" id="CHEBI:58278"/>
        <dbReference type="ChEBI" id="CHEBI:58359"/>
        <dbReference type="ChEBI" id="CHEBI:58475"/>
        <dbReference type="ChEBI" id="CHEBI:58525"/>
        <dbReference type="EC" id="4.3.2.10"/>
    </reaction>
</comment>
<comment type="caution">
    <text evidence="15">The sequence shown here is derived from an EMBL/GenBank/DDBJ whole genome shotgun (WGS) entry which is preliminary data.</text>
</comment>
<dbReference type="PANTHER" id="PTHR21235">
    <property type="entry name" value="IMIDAZOLE GLYCEROL PHOSPHATE SYNTHASE SUBUNIT HISF/H IGP SYNTHASE SUBUNIT HISF/H"/>
    <property type="match status" value="1"/>
</dbReference>
<dbReference type="PANTHER" id="PTHR21235:SF2">
    <property type="entry name" value="IMIDAZOLE GLYCEROL PHOSPHATE SYNTHASE HISHF"/>
    <property type="match status" value="1"/>
</dbReference>
<evidence type="ECO:0000256" key="11">
    <source>
        <dbReference type="ARBA" id="ARBA00031409"/>
    </source>
</evidence>
<dbReference type="SUPFAM" id="SSF51366">
    <property type="entry name" value="Ribulose-phoshate binding barrel"/>
    <property type="match status" value="1"/>
</dbReference>
<dbReference type="EMBL" id="LWQU01000104">
    <property type="protein sequence ID" value="OAN55159.1"/>
    <property type="molecule type" value="Genomic_DNA"/>
</dbReference>
<dbReference type="AlphaFoldDB" id="A0A178MWZ7"/>
<evidence type="ECO:0000256" key="9">
    <source>
        <dbReference type="ARBA" id="ARBA00025475"/>
    </source>
</evidence>
<dbReference type="NCBIfam" id="NF038364">
    <property type="entry name" value="AglZ_HisF2_fam"/>
    <property type="match status" value="1"/>
</dbReference>
<evidence type="ECO:0000256" key="14">
    <source>
        <dbReference type="RuleBase" id="RU003657"/>
    </source>
</evidence>
<dbReference type="OrthoDB" id="9781903at2"/>
<evidence type="ECO:0000256" key="5">
    <source>
        <dbReference type="ARBA" id="ARBA00016318"/>
    </source>
</evidence>
<gene>
    <name evidence="15" type="ORF">A6A05_00550</name>
</gene>
<dbReference type="EC" id="4.3.2.10" evidence="4"/>
<reference evidence="15 16" key="1">
    <citation type="submission" date="2016-04" db="EMBL/GenBank/DDBJ databases">
        <title>Draft genome sequence of freshwater magnetotactic bacteria Magnetospirillum marisnigri SP-1 and Magnetospirillum moscoviense BB-1.</title>
        <authorList>
            <person name="Koziaeva V."/>
            <person name="Dziuba M.V."/>
            <person name="Ivanov T.M."/>
            <person name="Kuznetsov B."/>
            <person name="Grouzdev D.S."/>
        </authorList>
    </citation>
    <scope>NUCLEOTIDE SEQUENCE [LARGE SCALE GENOMIC DNA]</scope>
    <source>
        <strain evidence="15 16">BB-1</strain>
    </source>
</reference>
<dbReference type="CDD" id="cd04731">
    <property type="entry name" value="HisF"/>
    <property type="match status" value="1"/>
</dbReference>
<dbReference type="STRING" id="1437059.A6A05_00550"/>
<name>A0A178MWZ7_9PROT</name>
<dbReference type="InterPro" id="IPR006062">
    <property type="entry name" value="His_biosynth"/>
</dbReference>
<dbReference type="Proteomes" id="UP000078543">
    <property type="component" value="Unassembled WGS sequence"/>
</dbReference>
<keyword evidence="8" id="KW-0456">Lyase</keyword>
<dbReference type="Gene3D" id="3.20.20.70">
    <property type="entry name" value="Aldolase class I"/>
    <property type="match status" value="1"/>
</dbReference>
<dbReference type="Pfam" id="PF00977">
    <property type="entry name" value="His_biosynth"/>
    <property type="match status" value="1"/>
</dbReference>
<comment type="subunit">
    <text evidence="3">Heterodimer of HisH and HisF.</text>
</comment>
<proteinExistence type="inferred from homology"/>
<dbReference type="InterPro" id="IPR050064">
    <property type="entry name" value="IGPS_HisA/HisF"/>
</dbReference>
<comment type="similarity">
    <text evidence="2 14">Belongs to the HisA/HisF family.</text>
</comment>
<accession>A0A178MWZ7</accession>
<evidence type="ECO:0000256" key="3">
    <source>
        <dbReference type="ARBA" id="ARBA00011152"/>
    </source>
</evidence>
<evidence type="ECO:0000256" key="1">
    <source>
        <dbReference type="ARBA" id="ARBA00005091"/>
    </source>
</evidence>
<dbReference type="InterPro" id="IPR004651">
    <property type="entry name" value="HisF"/>
</dbReference>
<organism evidence="15 16">
    <name type="scientific">Magnetospirillum moscoviense</name>
    <dbReference type="NCBI Taxonomy" id="1437059"/>
    <lineage>
        <taxon>Bacteria</taxon>
        <taxon>Pseudomonadati</taxon>
        <taxon>Pseudomonadota</taxon>
        <taxon>Alphaproteobacteria</taxon>
        <taxon>Rhodospirillales</taxon>
        <taxon>Rhodospirillaceae</taxon>
        <taxon>Magnetospirillum</taxon>
    </lineage>
</organism>
<evidence type="ECO:0000313" key="16">
    <source>
        <dbReference type="Proteomes" id="UP000078543"/>
    </source>
</evidence>